<organism evidence="2 3">
    <name type="scientific">Nocardia bhagyanarayanae</name>
    <dbReference type="NCBI Taxonomy" id="1215925"/>
    <lineage>
        <taxon>Bacteria</taxon>
        <taxon>Bacillati</taxon>
        <taxon>Actinomycetota</taxon>
        <taxon>Actinomycetes</taxon>
        <taxon>Mycobacteriales</taxon>
        <taxon>Nocardiaceae</taxon>
        <taxon>Nocardia</taxon>
    </lineage>
</organism>
<name>A0A543F8L8_9NOCA</name>
<accession>A0A543F8L8</accession>
<proteinExistence type="predicted"/>
<gene>
    <name evidence="2" type="ORF">FB390_1795</name>
</gene>
<reference evidence="2 3" key="1">
    <citation type="submission" date="2019-06" db="EMBL/GenBank/DDBJ databases">
        <title>Sequencing the genomes of 1000 actinobacteria strains.</title>
        <authorList>
            <person name="Klenk H.-P."/>
        </authorList>
    </citation>
    <scope>NUCLEOTIDE SEQUENCE [LARGE SCALE GENOMIC DNA]</scope>
    <source>
        <strain evidence="2 3">DSM 103495</strain>
    </source>
</reference>
<evidence type="ECO:0000313" key="2">
    <source>
        <dbReference type="EMBL" id="TQM30176.1"/>
    </source>
</evidence>
<dbReference type="AlphaFoldDB" id="A0A543F8L8"/>
<evidence type="ECO:0000256" key="1">
    <source>
        <dbReference type="SAM" id="MobiDB-lite"/>
    </source>
</evidence>
<dbReference type="Proteomes" id="UP000316331">
    <property type="component" value="Unassembled WGS sequence"/>
</dbReference>
<protein>
    <submittedName>
        <fullName evidence="2">Uncharacterized protein</fullName>
    </submittedName>
</protein>
<evidence type="ECO:0000313" key="3">
    <source>
        <dbReference type="Proteomes" id="UP000316331"/>
    </source>
</evidence>
<keyword evidence="3" id="KW-1185">Reference proteome</keyword>
<sequence>MPGRPGPRTAGVDRARALSDLGTAGAGWTCALPDPRTAGAGRTRVLSDVRTAGADRTRALPGRPGPRTVRPGHRWSRLDLRIARPAQCRCRPNPRTVGADRTCAVPGQTGPAQCRGRPDLRSAGADRTRALSDLGTAGAGGTCALPDPRTAGAGWARTRLEQCTLLEQAGHAQCLGAGRIRALLEQAGPAHCRTRALPEGRRTRASPGQAESAALPGQAGPCTAGPGYCWGRPDLRIAAPAHCRTRALPTRALPDQAKVRTSRTADGRIRATGALAKPYIVAVSITNRYRTSLATTRSYALSISSAEINSISAPMPCWAQKSSISCVCAMPPIMEPASDLR</sequence>
<feature type="region of interest" description="Disordered" evidence="1">
    <location>
        <begin position="199"/>
        <end position="218"/>
    </location>
</feature>
<comment type="caution">
    <text evidence="2">The sequence shown here is derived from an EMBL/GenBank/DDBJ whole genome shotgun (WGS) entry which is preliminary data.</text>
</comment>
<dbReference type="EMBL" id="VFPG01000001">
    <property type="protein sequence ID" value="TQM30176.1"/>
    <property type="molecule type" value="Genomic_DNA"/>
</dbReference>